<dbReference type="Pfam" id="PF00805">
    <property type="entry name" value="Pentapeptide"/>
    <property type="match status" value="1"/>
</dbReference>
<organism evidence="1">
    <name type="scientific">Bacillus velezensis</name>
    <dbReference type="NCBI Taxonomy" id="492670"/>
    <lineage>
        <taxon>Bacteria</taxon>
        <taxon>Bacillati</taxon>
        <taxon>Bacillota</taxon>
        <taxon>Bacilli</taxon>
        <taxon>Bacillales</taxon>
        <taxon>Bacillaceae</taxon>
        <taxon>Bacillus</taxon>
        <taxon>Bacillus amyloliquefaciens group</taxon>
    </lineage>
</organism>
<reference evidence="1" key="1">
    <citation type="submission" date="2019-11" db="EMBL/GenBank/DDBJ databases">
        <title>Draft Genome Sequence of Plant Growth-Promoting Rhizosphere-Associated Bacteria.</title>
        <authorList>
            <person name="Vasilyev I.Y."/>
            <person name="Radchenko V."/>
            <person name="Ilnitskaya E.V."/>
        </authorList>
    </citation>
    <scope>NUCLEOTIDE SEQUENCE</scope>
    <source>
        <strain evidence="1">VRA_517_n</strain>
    </source>
</reference>
<comment type="caution">
    <text evidence="1">The sequence shown here is derived from an EMBL/GenBank/DDBJ whole genome shotgun (WGS) entry which is preliminary data.</text>
</comment>
<sequence>MNTIQKPKIPKELPVLSFTEALQDEELKEVIIENGIVNGKLDGLRAEKVIFRNTVFTDVSFRHMECTDVLFDKCDVSNADFSGSIIHRTAFQHSKLLGLNLADSAMRHVRFEDCLANYSSFSYSNMKHVRIDSCGLSESEWNDAVLEYTDLDVCDLNGANFIGTSLFNMDISTCTFDHLHVSLDKLKGCRISPSHAVTFAEALGAIVT</sequence>
<protein>
    <submittedName>
        <fullName evidence="1">Pentapeptide repeat-containing protein</fullName>
    </submittedName>
</protein>
<dbReference type="RefSeq" id="WP_003155116.1">
    <property type="nucleotide sequence ID" value="NZ_BPWC01000002.1"/>
</dbReference>
<dbReference type="Gene3D" id="2.160.20.80">
    <property type="entry name" value="E3 ubiquitin-protein ligase SopA"/>
    <property type="match status" value="1"/>
</dbReference>
<name>A0A6A8LHE2_BACVE</name>
<gene>
    <name evidence="1" type="ORF">GKC39_08365</name>
</gene>
<evidence type="ECO:0000313" key="1">
    <source>
        <dbReference type="EMBL" id="MSE02077.1"/>
    </source>
</evidence>
<dbReference type="EMBL" id="WKKV01000003">
    <property type="protein sequence ID" value="MSE02077.1"/>
    <property type="molecule type" value="Genomic_DNA"/>
</dbReference>
<accession>A0A6A8LHE2</accession>
<dbReference type="AlphaFoldDB" id="A0A6A8LHE2"/>
<dbReference type="InterPro" id="IPR052949">
    <property type="entry name" value="PA_immunity-related"/>
</dbReference>
<dbReference type="SUPFAM" id="SSF141571">
    <property type="entry name" value="Pentapeptide repeat-like"/>
    <property type="match status" value="1"/>
</dbReference>
<dbReference type="InterPro" id="IPR001646">
    <property type="entry name" value="5peptide_repeat"/>
</dbReference>
<dbReference type="Pfam" id="PF13599">
    <property type="entry name" value="Pentapeptide_4"/>
    <property type="match status" value="1"/>
</dbReference>
<dbReference type="PANTHER" id="PTHR42999:SF1">
    <property type="entry name" value="PENTAPEPTIDE REPEAT-CONTAINING PROTEIN"/>
    <property type="match status" value="1"/>
</dbReference>
<proteinExistence type="predicted"/>
<dbReference type="PANTHER" id="PTHR42999">
    <property type="entry name" value="ANTIBIOTIC RESISTANCE PROTEIN MCBG"/>
    <property type="match status" value="1"/>
</dbReference>